<comment type="caution">
    <text evidence="2">The sequence shown here is derived from an EMBL/GenBank/DDBJ whole genome shotgun (WGS) entry which is preliminary data.</text>
</comment>
<accession>A0A0B2VN50</accession>
<feature type="compositionally biased region" description="Pro residues" evidence="1">
    <location>
        <begin position="349"/>
        <end position="372"/>
    </location>
</feature>
<evidence type="ECO:0000313" key="3">
    <source>
        <dbReference type="Proteomes" id="UP000031036"/>
    </source>
</evidence>
<dbReference type="EMBL" id="JPKZ01000885">
    <property type="protein sequence ID" value="KHN84951.1"/>
    <property type="molecule type" value="Genomic_DNA"/>
</dbReference>
<dbReference type="AlphaFoldDB" id="A0A0B2VN50"/>
<protein>
    <submittedName>
        <fullName evidence="2">Uncharacterized protein</fullName>
    </submittedName>
</protein>
<feature type="compositionally biased region" description="Low complexity" evidence="1">
    <location>
        <begin position="385"/>
        <end position="413"/>
    </location>
</feature>
<sequence length="422" mass="47644">MRLSVKASDGRVEMFDNVAMMSFQDLRVVVIDRFSLENDFSLMCGSQELPRDKNTKVVALEFGLVSGDRLRLVVTDKPLQESDRCALKENTRQISEGATSEPSTFSEVASNSLHTANSQSEENAIVSLIINEMSKCGFHCKKLAEDGTRLLFRHAESVLSAEVDFHHYEDVRSKCSHVTASIVHPAKRQFLTPVILDEGAHDLRHVVVEHIVSPIRIALLGHENAFLRLLGNAAIVERILKELPVRSILCLERTCVHAYKACNGDYGERVWRVLLERDFGTDAAPIDNETSRNAYRRMFIERKRERQRRIAHDLEFERRHPLWVDPPGHPMPNHPHIPFQPDPDLPEGPMYPQPGYPFIPPENPFPAVPRFQPPRRPRNPLDPFSGSELLPSRPRRPGGLPRQLPDGHSSFADGGFGGSGFI</sequence>
<feature type="region of interest" description="Disordered" evidence="1">
    <location>
        <begin position="326"/>
        <end position="422"/>
    </location>
</feature>
<dbReference type="InterPro" id="IPR036047">
    <property type="entry name" value="F-box-like_dom_sf"/>
</dbReference>
<dbReference type="STRING" id="6265.A0A0B2VN50"/>
<keyword evidence="3" id="KW-1185">Reference proteome</keyword>
<dbReference type="OMA" id="DQGNMYH"/>
<evidence type="ECO:0000256" key="1">
    <source>
        <dbReference type="SAM" id="MobiDB-lite"/>
    </source>
</evidence>
<proteinExistence type="predicted"/>
<dbReference type="OrthoDB" id="5829582at2759"/>
<feature type="compositionally biased region" description="Pro residues" evidence="1">
    <location>
        <begin position="327"/>
        <end position="343"/>
    </location>
</feature>
<organism evidence="2 3">
    <name type="scientific">Toxocara canis</name>
    <name type="common">Canine roundworm</name>
    <dbReference type="NCBI Taxonomy" id="6265"/>
    <lineage>
        <taxon>Eukaryota</taxon>
        <taxon>Metazoa</taxon>
        <taxon>Ecdysozoa</taxon>
        <taxon>Nematoda</taxon>
        <taxon>Chromadorea</taxon>
        <taxon>Rhabditida</taxon>
        <taxon>Spirurina</taxon>
        <taxon>Ascaridomorpha</taxon>
        <taxon>Ascaridoidea</taxon>
        <taxon>Toxocaridae</taxon>
        <taxon>Toxocara</taxon>
    </lineage>
</organism>
<dbReference type="Proteomes" id="UP000031036">
    <property type="component" value="Unassembled WGS sequence"/>
</dbReference>
<evidence type="ECO:0000313" key="2">
    <source>
        <dbReference type="EMBL" id="KHN84951.1"/>
    </source>
</evidence>
<feature type="region of interest" description="Disordered" evidence="1">
    <location>
        <begin position="93"/>
        <end position="113"/>
    </location>
</feature>
<gene>
    <name evidence="2" type="ORF">Tcan_16173</name>
</gene>
<reference evidence="2 3" key="1">
    <citation type="submission" date="2014-11" db="EMBL/GenBank/DDBJ databases">
        <title>Genetic blueprint of the zoonotic pathogen Toxocara canis.</title>
        <authorList>
            <person name="Zhu X.-Q."/>
            <person name="Korhonen P.K."/>
            <person name="Cai H."/>
            <person name="Young N.D."/>
            <person name="Nejsum P."/>
            <person name="von Samson-Himmelstjerna G."/>
            <person name="Boag P.R."/>
            <person name="Tan P."/>
            <person name="Li Q."/>
            <person name="Min J."/>
            <person name="Yang Y."/>
            <person name="Wang X."/>
            <person name="Fang X."/>
            <person name="Hall R.S."/>
            <person name="Hofmann A."/>
            <person name="Sternberg P.W."/>
            <person name="Jex A.R."/>
            <person name="Gasser R.B."/>
        </authorList>
    </citation>
    <scope>NUCLEOTIDE SEQUENCE [LARGE SCALE GENOMIC DNA]</scope>
    <source>
        <strain evidence="2">PN_DK_2014</strain>
    </source>
</reference>
<dbReference type="SUPFAM" id="SSF81383">
    <property type="entry name" value="F-box domain"/>
    <property type="match status" value="1"/>
</dbReference>
<name>A0A0B2VN50_TOXCA</name>